<protein>
    <submittedName>
        <fullName evidence="3">DUF5668 domain-containing protein</fullName>
    </submittedName>
</protein>
<feature type="transmembrane region" description="Helical" evidence="1">
    <location>
        <begin position="6"/>
        <end position="21"/>
    </location>
</feature>
<dbReference type="InterPro" id="IPR054331">
    <property type="entry name" value="LiaF_TM"/>
</dbReference>
<accession>A0A5C7FEU0</accession>
<feature type="transmembrane region" description="Helical" evidence="1">
    <location>
        <begin position="139"/>
        <end position="158"/>
    </location>
</feature>
<dbReference type="RefSeq" id="WP_147803476.1">
    <property type="nucleotide sequence ID" value="NZ_CP144914.1"/>
</dbReference>
<feature type="transmembrane region" description="Helical" evidence="1">
    <location>
        <begin position="33"/>
        <end position="53"/>
    </location>
</feature>
<name>A0A5C7FEU0_9BACI</name>
<organism evidence="3 4">
    <name type="scientific">Alkalicoccus halolimnae</name>
    <dbReference type="NCBI Taxonomy" id="1667239"/>
    <lineage>
        <taxon>Bacteria</taxon>
        <taxon>Bacillati</taxon>
        <taxon>Bacillota</taxon>
        <taxon>Bacilli</taxon>
        <taxon>Bacillales</taxon>
        <taxon>Bacillaceae</taxon>
        <taxon>Alkalicoccus</taxon>
    </lineage>
</organism>
<sequence length="162" mass="18284">MKTNHTVSGMILLFLGIYFLLQQFNISIPFAEVLFRWPSILFGLGLVFMWQGFSNKDDSSMFSGSVLTGLGILFHGSTTFEVWSLTWPYFTLVIGLAFLMKYNVRKKDGLSTGIILLLITAVGVFASQVLPLFQDTVGSFTSFWPLAFVAVGIYYLFFRKSR</sequence>
<dbReference type="OrthoDB" id="2989824at2"/>
<feature type="transmembrane region" description="Helical" evidence="1">
    <location>
        <begin position="114"/>
        <end position="133"/>
    </location>
</feature>
<evidence type="ECO:0000313" key="4">
    <source>
        <dbReference type="Proteomes" id="UP000321816"/>
    </source>
</evidence>
<proteinExistence type="predicted"/>
<keyword evidence="1" id="KW-0472">Membrane</keyword>
<dbReference type="AlphaFoldDB" id="A0A5C7FEU0"/>
<keyword evidence="1" id="KW-0812">Transmembrane</keyword>
<evidence type="ECO:0000313" key="3">
    <source>
        <dbReference type="EMBL" id="WWD79215.1"/>
    </source>
</evidence>
<keyword evidence="4" id="KW-1185">Reference proteome</keyword>
<gene>
    <name evidence="3" type="ORF">FTX54_012405</name>
</gene>
<reference evidence="3 4" key="1">
    <citation type="submission" date="2024-01" db="EMBL/GenBank/DDBJ databases">
        <title>Complete Genome Sequence of Alkalicoccus halolimnae BZ-SZ-XJ29T, a Moderately Halophilic Bacterium Isolated from a Salt Lake.</title>
        <authorList>
            <person name="Zhao B."/>
        </authorList>
    </citation>
    <scope>NUCLEOTIDE SEQUENCE [LARGE SCALE GENOMIC DNA]</scope>
    <source>
        <strain evidence="3 4">BZ-SZ-XJ29</strain>
    </source>
</reference>
<dbReference type="KEGG" id="ahal:FTX54_012405"/>
<dbReference type="Pfam" id="PF22570">
    <property type="entry name" value="LiaF-TM"/>
    <property type="match status" value="1"/>
</dbReference>
<feature type="domain" description="LiaF transmembrane" evidence="2">
    <location>
        <begin position="8"/>
        <end position="104"/>
    </location>
</feature>
<evidence type="ECO:0000256" key="1">
    <source>
        <dbReference type="SAM" id="Phobius"/>
    </source>
</evidence>
<keyword evidence="1" id="KW-1133">Transmembrane helix</keyword>
<dbReference type="Proteomes" id="UP000321816">
    <property type="component" value="Chromosome"/>
</dbReference>
<evidence type="ECO:0000259" key="2">
    <source>
        <dbReference type="Pfam" id="PF22570"/>
    </source>
</evidence>
<dbReference type="EMBL" id="CP144914">
    <property type="protein sequence ID" value="WWD79215.1"/>
    <property type="molecule type" value="Genomic_DNA"/>
</dbReference>
<feature type="transmembrane region" description="Helical" evidence="1">
    <location>
        <begin position="82"/>
        <end position="102"/>
    </location>
</feature>